<protein>
    <submittedName>
        <fullName evidence="1">Ornithine cyclodeaminase</fullName>
    </submittedName>
</protein>
<dbReference type="PIRSF" id="PIRSF001439">
    <property type="entry name" value="CryM"/>
    <property type="match status" value="1"/>
</dbReference>
<accession>A0A5C8NSV4</accession>
<evidence type="ECO:0000313" key="2">
    <source>
        <dbReference type="Proteomes" id="UP000321574"/>
    </source>
</evidence>
<dbReference type="InterPro" id="IPR023401">
    <property type="entry name" value="ODC_N"/>
</dbReference>
<sequence>MSEKLEFLYLQEEDVIEAGVLNMNECIDTIEEMFKLLGTGDYIMGGPNRNDHGLMLWFNEEEKFRNMPKAGPDRRFMSLISYLGGEFDVVGNKWYGSNVENINKGMPRSIHTFTLNDKDTGSPLAIMAGNLVSSARTGAVPGVVSKHLAKKSAKVLGAIGGGAINQSCIDAVMKSVNHIEKVVLFDINIEKGKKIAEKLEAKIHKPVEVVGDIDECVKQSDIVTVATSGKTKPEIKEESLKPGALIILIGSANFSKESYQKHRVVADLWSMHKKWLQDGIDHPNGIESIDWTMSAQLLEMIHNGEYDDSNIDDIGDIISGKKEGRKSDDEVIICITGGLPTEDVAWGYKVYQNALKNNIGTKLPLWNSSYLTK</sequence>
<keyword evidence="2" id="KW-1185">Reference proteome</keyword>
<dbReference type="OrthoDB" id="9792005at2"/>
<dbReference type="EMBL" id="VDUW01000005">
    <property type="protein sequence ID" value="TXL64474.1"/>
    <property type="molecule type" value="Genomic_DNA"/>
</dbReference>
<dbReference type="Gene3D" id="3.30.1780.10">
    <property type="entry name" value="ornithine cyclodeaminase, domain 1"/>
    <property type="match status" value="1"/>
</dbReference>
<organism evidence="1 2">
    <name type="scientific">Cerasibacillus terrae</name>
    <dbReference type="NCBI Taxonomy" id="2498845"/>
    <lineage>
        <taxon>Bacteria</taxon>
        <taxon>Bacillati</taxon>
        <taxon>Bacillota</taxon>
        <taxon>Bacilli</taxon>
        <taxon>Bacillales</taxon>
        <taxon>Bacillaceae</taxon>
        <taxon>Cerasibacillus</taxon>
    </lineage>
</organism>
<dbReference type="Proteomes" id="UP000321574">
    <property type="component" value="Unassembled WGS sequence"/>
</dbReference>
<dbReference type="NCBIfam" id="NF004848">
    <property type="entry name" value="PRK06199.1"/>
    <property type="match status" value="1"/>
</dbReference>
<evidence type="ECO:0000313" key="1">
    <source>
        <dbReference type="EMBL" id="TXL64474.1"/>
    </source>
</evidence>
<dbReference type="InterPro" id="IPR036291">
    <property type="entry name" value="NAD(P)-bd_dom_sf"/>
</dbReference>
<dbReference type="AlphaFoldDB" id="A0A5C8NSV4"/>
<dbReference type="InterPro" id="IPR003462">
    <property type="entry name" value="ODC_Mu_crystall"/>
</dbReference>
<dbReference type="SUPFAM" id="SSF51735">
    <property type="entry name" value="NAD(P)-binding Rossmann-fold domains"/>
    <property type="match status" value="1"/>
</dbReference>
<dbReference type="GO" id="GO:0005737">
    <property type="term" value="C:cytoplasm"/>
    <property type="evidence" value="ECO:0007669"/>
    <property type="project" value="TreeGrafter"/>
</dbReference>
<reference evidence="1 2" key="1">
    <citation type="submission" date="2019-06" db="EMBL/GenBank/DDBJ databases">
        <title>Cerasibacillus sp. nov., isolated from maize field.</title>
        <authorList>
            <person name="Lin S.-Y."/>
            <person name="Tsai C.-F."/>
            <person name="Young C.-C."/>
        </authorList>
    </citation>
    <scope>NUCLEOTIDE SEQUENCE [LARGE SCALE GENOMIC DNA]</scope>
    <source>
        <strain evidence="1 2">CC-CFT480</strain>
    </source>
</reference>
<proteinExistence type="predicted"/>
<dbReference type="Gene3D" id="3.40.50.720">
    <property type="entry name" value="NAD(P)-binding Rossmann-like Domain"/>
    <property type="match status" value="1"/>
</dbReference>
<comment type="caution">
    <text evidence="1">The sequence shown here is derived from an EMBL/GenBank/DDBJ whole genome shotgun (WGS) entry which is preliminary data.</text>
</comment>
<dbReference type="Pfam" id="PF02423">
    <property type="entry name" value="OCD_Mu_crystall"/>
    <property type="match status" value="1"/>
</dbReference>
<dbReference type="PANTHER" id="PTHR13812">
    <property type="entry name" value="KETIMINE REDUCTASE MU-CRYSTALLIN"/>
    <property type="match status" value="1"/>
</dbReference>
<dbReference type="RefSeq" id="WP_147667302.1">
    <property type="nucleotide sequence ID" value="NZ_VDUW01000005.1"/>
</dbReference>
<name>A0A5C8NSV4_9BACI</name>
<gene>
    <name evidence="1" type="ORF">FHP05_09140</name>
</gene>
<dbReference type="PANTHER" id="PTHR13812:SF19">
    <property type="entry name" value="KETIMINE REDUCTASE MU-CRYSTALLIN"/>
    <property type="match status" value="1"/>
</dbReference>